<accession>A0A1W1UXZ4</accession>
<gene>
    <name evidence="1" type="ORF">SAMN00790413_03566</name>
</gene>
<sequence length="74" mass="8058">MTDATLILLGLLLVLTGVLGTRLWSKDRTHLSATQYTALQLVQAGIRSHGLNALKSEHVESAHQAARVITRGKR</sequence>
<reference evidence="1 2" key="1">
    <citation type="submission" date="2017-04" db="EMBL/GenBank/DDBJ databases">
        <authorList>
            <person name="Afonso C.L."/>
            <person name="Miller P.J."/>
            <person name="Scott M.A."/>
            <person name="Spackman E."/>
            <person name="Goraichik I."/>
            <person name="Dimitrov K.M."/>
            <person name="Suarez D.L."/>
            <person name="Swayne D.E."/>
        </authorList>
    </citation>
    <scope>NUCLEOTIDE SEQUENCE [LARGE SCALE GENOMIC DNA]</scope>
    <source>
        <strain evidence="1 2">KR-140</strain>
    </source>
</reference>
<dbReference type="STRING" id="695939.SAMN00790413_03566"/>
<keyword evidence="2" id="KW-1185">Reference proteome</keyword>
<dbReference type="Proteomes" id="UP000192582">
    <property type="component" value="Unassembled WGS sequence"/>
</dbReference>
<dbReference type="OrthoDB" id="9892579at2"/>
<organism evidence="1 2">
    <name type="scientific">Deinococcus hopiensis KR-140</name>
    <dbReference type="NCBI Taxonomy" id="695939"/>
    <lineage>
        <taxon>Bacteria</taxon>
        <taxon>Thermotogati</taxon>
        <taxon>Deinococcota</taxon>
        <taxon>Deinococci</taxon>
        <taxon>Deinococcales</taxon>
        <taxon>Deinococcaceae</taxon>
        <taxon>Deinococcus</taxon>
    </lineage>
</organism>
<evidence type="ECO:0000313" key="2">
    <source>
        <dbReference type="Proteomes" id="UP000192582"/>
    </source>
</evidence>
<dbReference type="EMBL" id="FWWU01000008">
    <property type="protein sequence ID" value="SMB85850.1"/>
    <property type="molecule type" value="Genomic_DNA"/>
</dbReference>
<dbReference type="AlphaFoldDB" id="A0A1W1UXZ4"/>
<proteinExistence type="predicted"/>
<evidence type="ECO:0000313" key="1">
    <source>
        <dbReference type="EMBL" id="SMB85850.1"/>
    </source>
</evidence>
<name>A0A1W1UXZ4_9DEIO</name>
<protein>
    <submittedName>
        <fullName evidence="1">Uncharacterized protein</fullName>
    </submittedName>
</protein>
<dbReference type="RefSeq" id="WP_084047486.1">
    <property type="nucleotide sequence ID" value="NZ_FWWU01000008.1"/>
</dbReference>